<keyword evidence="3 5" id="KW-1133">Transmembrane helix</keyword>
<dbReference type="GO" id="GO:0016829">
    <property type="term" value="F:lyase activity"/>
    <property type="evidence" value="ECO:0007669"/>
    <property type="project" value="UniProtKB-KW"/>
</dbReference>
<feature type="transmembrane region" description="Helical" evidence="5">
    <location>
        <begin position="259"/>
        <end position="281"/>
    </location>
</feature>
<proteinExistence type="predicted"/>
<protein>
    <submittedName>
        <fullName evidence="6">Formate hydrogenlyase</fullName>
    </submittedName>
</protein>
<evidence type="ECO:0000256" key="4">
    <source>
        <dbReference type="ARBA" id="ARBA00023136"/>
    </source>
</evidence>
<comment type="subcellular location">
    <subcellularLocation>
        <location evidence="1">Membrane</location>
        <topology evidence="1">Multi-pass membrane protein</topology>
    </subcellularLocation>
</comment>
<dbReference type="EMBL" id="MFST01000123">
    <property type="protein sequence ID" value="OGI43291.1"/>
    <property type="molecule type" value="Genomic_DNA"/>
</dbReference>
<organism evidence="6 7">
    <name type="scientific">Candidatus Muproteobacteria bacterium RBG_16_65_31</name>
    <dbReference type="NCBI Taxonomy" id="1817759"/>
    <lineage>
        <taxon>Bacteria</taxon>
        <taxon>Pseudomonadati</taxon>
        <taxon>Pseudomonadota</taxon>
        <taxon>Candidatus Muproteobacteria</taxon>
    </lineage>
</organism>
<dbReference type="Proteomes" id="UP000179344">
    <property type="component" value="Unassembled WGS sequence"/>
</dbReference>
<evidence type="ECO:0000313" key="6">
    <source>
        <dbReference type="EMBL" id="OGI43291.1"/>
    </source>
</evidence>
<accession>A0A1F6TDS8</accession>
<feature type="transmembrane region" description="Helical" evidence="5">
    <location>
        <begin position="6"/>
        <end position="28"/>
    </location>
</feature>
<dbReference type="PANTHER" id="PTHR43359">
    <property type="entry name" value="FORMATE HYDROGENLYASE SUBUNIT 4"/>
    <property type="match status" value="1"/>
</dbReference>
<keyword evidence="4 5" id="KW-0472">Membrane</keyword>
<evidence type="ECO:0000256" key="5">
    <source>
        <dbReference type="SAM" id="Phobius"/>
    </source>
</evidence>
<sequence length="318" mass="34191">MALLTAWIFAALQTLLFVAGAPLLIGWVRRVKCHMQNRAAPSVFQPYRDLAKLLRKHVVLAERASWLFRSAPYVVFGATLMAAAAVPLVALKLPTSAIADVIVLVGFLALGRFFLALAGMDVGTAFGGMGSSREMMIGALAEPVMLMAVFTLSMSASTTNLSEAVAYTLGSGLVLRPSFIFAALGLMMVAVAETGRIPVDNPATHLELTMVHEAMILEYSGRHLAVLEWAAMIKLMIYLTLIANIFLPWGIATDLSPPHIAQGIAAIVSKLALLGLILVVWETVMAKMRLFRVPQFLGFGFLLSLLGMLTHVVLETGG</sequence>
<feature type="transmembrane region" description="Helical" evidence="5">
    <location>
        <begin position="97"/>
        <end position="115"/>
    </location>
</feature>
<feature type="transmembrane region" description="Helical" evidence="5">
    <location>
        <begin position="174"/>
        <end position="192"/>
    </location>
</feature>
<comment type="caution">
    <text evidence="6">The sequence shown here is derived from an EMBL/GenBank/DDBJ whole genome shotgun (WGS) entry which is preliminary data.</text>
</comment>
<feature type="transmembrane region" description="Helical" evidence="5">
    <location>
        <begin position="293"/>
        <end position="314"/>
    </location>
</feature>
<dbReference type="PANTHER" id="PTHR43359:SF1">
    <property type="entry name" value="FORMATE HYDROGENLYASE SUBUNIT 4-RELATED"/>
    <property type="match status" value="1"/>
</dbReference>
<keyword evidence="2 5" id="KW-0812">Transmembrane</keyword>
<evidence type="ECO:0000256" key="2">
    <source>
        <dbReference type="ARBA" id="ARBA00022692"/>
    </source>
</evidence>
<dbReference type="Pfam" id="PF00146">
    <property type="entry name" value="NADHdh"/>
    <property type="match status" value="1"/>
</dbReference>
<feature type="transmembrane region" description="Helical" evidence="5">
    <location>
        <begin position="136"/>
        <end position="154"/>
    </location>
</feature>
<reference evidence="6 7" key="1">
    <citation type="journal article" date="2016" name="Nat. Commun.">
        <title>Thousands of microbial genomes shed light on interconnected biogeochemical processes in an aquifer system.</title>
        <authorList>
            <person name="Anantharaman K."/>
            <person name="Brown C.T."/>
            <person name="Hug L.A."/>
            <person name="Sharon I."/>
            <person name="Castelle C.J."/>
            <person name="Probst A.J."/>
            <person name="Thomas B.C."/>
            <person name="Singh A."/>
            <person name="Wilkins M.J."/>
            <person name="Karaoz U."/>
            <person name="Brodie E.L."/>
            <person name="Williams K.H."/>
            <person name="Hubbard S.S."/>
            <person name="Banfield J.F."/>
        </authorList>
    </citation>
    <scope>NUCLEOTIDE SEQUENCE [LARGE SCALE GENOMIC DNA]</scope>
</reference>
<evidence type="ECO:0000313" key="7">
    <source>
        <dbReference type="Proteomes" id="UP000179344"/>
    </source>
</evidence>
<dbReference type="AlphaFoldDB" id="A0A1F6TDS8"/>
<dbReference type="GO" id="GO:0005886">
    <property type="term" value="C:plasma membrane"/>
    <property type="evidence" value="ECO:0007669"/>
    <property type="project" value="TreeGrafter"/>
</dbReference>
<evidence type="ECO:0000256" key="3">
    <source>
        <dbReference type="ARBA" id="ARBA00022989"/>
    </source>
</evidence>
<feature type="transmembrane region" description="Helical" evidence="5">
    <location>
        <begin position="224"/>
        <end position="247"/>
    </location>
</feature>
<dbReference type="InterPro" id="IPR052561">
    <property type="entry name" value="ComplexI_Subunit1"/>
</dbReference>
<keyword evidence="6" id="KW-0456">Lyase</keyword>
<name>A0A1F6TDS8_9PROT</name>
<dbReference type="InterPro" id="IPR001694">
    <property type="entry name" value="NADH_UbQ_OxRdtase_su1/FPO"/>
</dbReference>
<feature type="transmembrane region" description="Helical" evidence="5">
    <location>
        <begin position="73"/>
        <end position="91"/>
    </location>
</feature>
<evidence type="ECO:0000256" key="1">
    <source>
        <dbReference type="ARBA" id="ARBA00004141"/>
    </source>
</evidence>
<gene>
    <name evidence="6" type="ORF">A2V92_04225</name>
</gene>